<reference evidence="6 7" key="1">
    <citation type="submission" date="2015-04" db="EMBL/GenBank/DDBJ databases">
        <title>Genome sequence of Kerstersia gyiorum CG1.</title>
        <authorList>
            <person name="Greninger A.L."/>
            <person name="Kozyreva V."/>
            <person name="Chaturvedi V."/>
        </authorList>
    </citation>
    <scope>NUCLEOTIDE SEQUENCE [LARGE SCALE GENOMIC DNA]</scope>
    <source>
        <strain evidence="6 7">CG1</strain>
    </source>
</reference>
<dbReference type="PANTHER" id="PTHR30483">
    <property type="entry name" value="LEUCINE-SPECIFIC-BINDING PROTEIN"/>
    <property type="match status" value="1"/>
</dbReference>
<dbReference type="PRINTS" id="PR00337">
    <property type="entry name" value="LEUILEVALBP"/>
</dbReference>
<dbReference type="AlphaFoldDB" id="A0A171KQA1"/>
<name>A0A171KQA1_9BURK</name>
<sequence length="375" mass="40579">MAGCCAIANAAEPVKVGIALDISGPFAALGAEARDGFDLAIEQLDGKLGGQPGEFIKTDFAGSPEQATQLVRRYLQRDKIDFFTGPIASNSALAVMPLLAKDKVPFISSNPGPSQLAGKQCSPYFFAQYQNDNFDEAAGSLADAKQFKKVVILAPNYPAGKDHMAGFKRTYSGEVLDEIYTKVGQLDYSAEIAQIRSAKPDAVYFFLPGSMGINFIKQYVAGGLKDVPLVAPNTVDLDIIPAVGDDALGILNTSQWVHDLPVPANQAFVEAFRQKYNGRYPSAYAAMAYDSILAMDAAVRETAGKVDDREALVKALEQASFDSIKGPFSYGANHFPVQNFYLRVVDKDADGKYVNRLVETVLENHQDAYVSECKL</sequence>
<keyword evidence="7" id="KW-1185">Reference proteome</keyword>
<dbReference type="InterPro" id="IPR051010">
    <property type="entry name" value="BCAA_transport"/>
</dbReference>
<dbReference type="GO" id="GO:0006865">
    <property type="term" value="P:amino acid transport"/>
    <property type="evidence" value="ECO:0007669"/>
    <property type="project" value="UniProtKB-KW"/>
</dbReference>
<keyword evidence="2" id="KW-0813">Transport</keyword>
<evidence type="ECO:0000256" key="4">
    <source>
        <dbReference type="ARBA" id="ARBA00022970"/>
    </source>
</evidence>
<dbReference type="InterPro" id="IPR028082">
    <property type="entry name" value="Peripla_BP_I"/>
</dbReference>
<dbReference type="STRING" id="206506.AAV32_13560"/>
<comment type="caution">
    <text evidence="6">The sequence shown here is derived from an EMBL/GenBank/DDBJ whole genome shotgun (WGS) entry which is preliminary data.</text>
</comment>
<keyword evidence="3" id="KW-0732">Signal</keyword>
<evidence type="ECO:0000259" key="5">
    <source>
        <dbReference type="Pfam" id="PF13458"/>
    </source>
</evidence>
<proteinExistence type="inferred from homology"/>
<dbReference type="CDD" id="cd06359">
    <property type="entry name" value="PBP1_Nba-like"/>
    <property type="match status" value="1"/>
</dbReference>
<dbReference type="Pfam" id="PF13458">
    <property type="entry name" value="Peripla_BP_6"/>
    <property type="match status" value="1"/>
</dbReference>
<evidence type="ECO:0000313" key="7">
    <source>
        <dbReference type="Proteomes" id="UP000078084"/>
    </source>
</evidence>
<organism evidence="6 7">
    <name type="scientific">Kerstersia gyiorum</name>
    <dbReference type="NCBI Taxonomy" id="206506"/>
    <lineage>
        <taxon>Bacteria</taxon>
        <taxon>Pseudomonadati</taxon>
        <taxon>Pseudomonadota</taxon>
        <taxon>Betaproteobacteria</taxon>
        <taxon>Burkholderiales</taxon>
        <taxon>Alcaligenaceae</taxon>
        <taxon>Kerstersia</taxon>
    </lineage>
</organism>
<evidence type="ECO:0000313" key="6">
    <source>
        <dbReference type="EMBL" id="KKO71068.1"/>
    </source>
</evidence>
<dbReference type="EMBL" id="LBNE01000010">
    <property type="protein sequence ID" value="KKO71068.1"/>
    <property type="molecule type" value="Genomic_DNA"/>
</dbReference>
<dbReference type="Proteomes" id="UP000078084">
    <property type="component" value="Unassembled WGS sequence"/>
</dbReference>
<protein>
    <submittedName>
        <fullName evidence="6">ABC transporter substrate-binding protein</fullName>
    </submittedName>
</protein>
<accession>A0A171KQA1</accession>
<feature type="domain" description="Leucine-binding protein" evidence="5">
    <location>
        <begin position="13"/>
        <end position="348"/>
    </location>
</feature>
<dbReference type="InterPro" id="IPR028081">
    <property type="entry name" value="Leu-bd"/>
</dbReference>
<evidence type="ECO:0000256" key="3">
    <source>
        <dbReference type="ARBA" id="ARBA00022729"/>
    </source>
</evidence>
<dbReference type="SUPFAM" id="SSF53822">
    <property type="entry name" value="Periplasmic binding protein-like I"/>
    <property type="match status" value="1"/>
</dbReference>
<evidence type="ECO:0000256" key="2">
    <source>
        <dbReference type="ARBA" id="ARBA00022448"/>
    </source>
</evidence>
<dbReference type="Gene3D" id="3.40.50.2300">
    <property type="match status" value="2"/>
</dbReference>
<dbReference type="InterPro" id="IPR000709">
    <property type="entry name" value="Leu_Ile_Val-bd"/>
</dbReference>
<gene>
    <name evidence="6" type="ORF">AAV32_13560</name>
</gene>
<keyword evidence="4" id="KW-0029">Amino-acid transport</keyword>
<dbReference type="PANTHER" id="PTHR30483:SF6">
    <property type="entry name" value="PERIPLASMIC BINDING PROTEIN OF ABC TRANSPORTER FOR NATURAL AMINO ACIDS"/>
    <property type="match status" value="1"/>
</dbReference>
<comment type="similarity">
    <text evidence="1">Belongs to the leucine-binding protein family.</text>
</comment>
<evidence type="ECO:0000256" key="1">
    <source>
        <dbReference type="ARBA" id="ARBA00010062"/>
    </source>
</evidence>